<comment type="similarity">
    <text evidence="1">Belongs to the ATP-dependent AMP-binding enzyme family.</text>
</comment>
<dbReference type="Gene3D" id="3.30.300.30">
    <property type="match status" value="1"/>
</dbReference>
<dbReference type="InterPro" id="IPR000873">
    <property type="entry name" value="AMP-dep_synth/lig_dom"/>
</dbReference>
<dbReference type="EMBL" id="QPJB01000002">
    <property type="protein sequence ID" value="RCW37041.1"/>
    <property type="molecule type" value="Genomic_DNA"/>
</dbReference>
<sequence>MTAPLFYVDNMPYTQPDCDQIVQCLEERPEFQEPAGCRFAVCLQDTAHWLALCLWLKPLGASVLPIHSGTPYAAARTLAESTGCTYLLFGEQLQEVTPEVIRGKAKTTCAEGGELIQLSSGTTGNPKTITRPWHDIERELAAYVAQFTEAQTLTPVVACPVTHSYGLICGVLAALQRGIAPQVVTNLNPRSILARLRAVPEHLLYASPTLVSLLIRMLPEKQRLHSVMLSGAPLPAPVLDQLRNSCLRVCQQYGCSEAGCVALSPDVTEPGQLGLPLPHVSVQAGGSPGQPDEILITVKATGQRIHSRDLGYFDQQGQLHFLARSDDTINVAGINVYPGAVEDVFLGYPGIREAVAFKQPDAFAGERVCLRFVADSEIDTDQLRQWSRGQLSPHQVPSLIEQVESICRLPNGKVSRRLLTESLNPKDQREVPA</sequence>
<keyword evidence="2" id="KW-0436">Ligase</keyword>
<evidence type="ECO:0000256" key="2">
    <source>
        <dbReference type="ARBA" id="ARBA00022598"/>
    </source>
</evidence>
<accession>A0A368VDJ3</accession>
<dbReference type="SUPFAM" id="SSF56801">
    <property type="entry name" value="Acetyl-CoA synthetase-like"/>
    <property type="match status" value="1"/>
</dbReference>
<evidence type="ECO:0000259" key="3">
    <source>
        <dbReference type="Pfam" id="PF00501"/>
    </source>
</evidence>
<protein>
    <submittedName>
        <fullName evidence="6">Fatty-acyl-CoA synthase</fullName>
    </submittedName>
</protein>
<dbReference type="PANTHER" id="PTHR43201">
    <property type="entry name" value="ACYL-COA SYNTHETASE"/>
    <property type="match status" value="1"/>
</dbReference>
<evidence type="ECO:0000313" key="7">
    <source>
        <dbReference type="Proteomes" id="UP000252795"/>
    </source>
</evidence>
<dbReference type="RefSeq" id="WP_113879159.1">
    <property type="nucleotide sequence ID" value="NZ_QNSA01000002.1"/>
</dbReference>
<organism evidence="6 7">
    <name type="scientific">Marinobacter nauticus</name>
    <name type="common">Marinobacter hydrocarbonoclasticus</name>
    <name type="synonym">Marinobacter aquaeolei</name>
    <dbReference type="NCBI Taxonomy" id="2743"/>
    <lineage>
        <taxon>Bacteria</taxon>
        <taxon>Pseudomonadati</taxon>
        <taxon>Pseudomonadota</taxon>
        <taxon>Gammaproteobacteria</taxon>
        <taxon>Pseudomonadales</taxon>
        <taxon>Marinobacteraceae</taxon>
        <taxon>Marinobacter</taxon>
    </lineage>
</organism>
<dbReference type="Gene3D" id="3.40.50.12780">
    <property type="entry name" value="N-terminal domain of ligase-like"/>
    <property type="match status" value="1"/>
</dbReference>
<gene>
    <name evidence="6" type="ORF">DET51_102187</name>
    <name evidence="5" type="ORF">DET64_102187</name>
</gene>
<dbReference type="PANTHER" id="PTHR43201:SF5">
    <property type="entry name" value="MEDIUM-CHAIN ACYL-COA LIGASE ACSF2, MITOCHONDRIAL"/>
    <property type="match status" value="1"/>
</dbReference>
<keyword evidence="8" id="KW-1185">Reference proteome</keyword>
<dbReference type="Pfam" id="PF13193">
    <property type="entry name" value="AMP-binding_C"/>
    <property type="match status" value="1"/>
</dbReference>
<dbReference type="AlphaFoldDB" id="A0A368VDJ3"/>
<feature type="domain" description="AMP-binding enzyme C-terminal" evidence="4">
    <location>
        <begin position="341"/>
        <end position="413"/>
    </location>
</feature>
<feature type="domain" description="AMP-dependent synthetase/ligase" evidence="3">
    <location>
        <begin position="115"/>
        <end position="282"/>
    </location>
</feature>
<proteinExistence type="inferred from homology"/>
<evidence type="ECO:0000313" key="8">
    <source>
        <dbReference type="Proteomes" id="UP000253065"/>
    </source>
</evidence>
<name>A0A368VDJ3_MARNT</name>
<dbReference type="Proteomes" id="UP000252795">
    <property type="component" value="Unassembled WGS sequence"/>
</dbReference>
<dbReference type="InterPro" id="IPR025110">
    <property type="entry name" value="AMP-bd_C"/>
</dbReference>
<dbReference type="InterPro" id="IPR020845">
    <property type="entry name" value="AMP-binding_CS"/>
</dbReference>
<evidence type="ECO:0000313" key="5">
    <source>
        <dbReference type="EMBL" id="RBP76168.1"/>
    </source>
</evidence>
<dbReference type="Pfam" id="PF00501">
    <property type="entry name" value="AMP-binding"/>
    <property type="match status" value="1"/>
</dbReference>
<dbReference type="InterPro" id="IPR045851">
    <property type="entry name" value="AMP-bd_C_sf"/>
</dbReference>
<comment type="caution">
    <text evidence="6">The sequence shown here is derived from an EMBL/GenBank/DDBJ whole genome shotgun (WGS) entry which is preliminary data.</text>
</comment>
<dbReference type="GO" id="GO:0031956">
    <property type="term" value="F:medium-chain fatty acid-CoA ligase activity"/>
    <property type="evidence" value="ECO:0007669"/>
    <property type="project" value="TreeGrafter"/>
</dbReference>
<dbReference type="Proteomes" id="UP000253065">
    <property type="component" value="Unassembled WGS sequence"/>
</dbReference>
<dbReference type="CDD" id="cd04433">
    <property type="entry name" value="AFD_class_I"/>
    <property type="match status" value="1"/>
</dbReference>
<dbReference type="InterPro" id="IPR042099">
    <property type="entry name" value="ANL_N_sf"/>
</dbReference>
<dbReference type="PROSITE" id="PS00455">
    <property type="entry name" value="AMP_BINDING"/>
    <property type="match status" value="1"/>
</dbReference>
<evidence type="ECO:0000313" key="6">
    <source>
        <dbReference type="EMBL" id="RCW37041.1"/>
    </source>
</evidence>
<evidence type="ECO:0000259" key="4">
    <source>
        <dbReference type="Pfam" id="PF13193"/>
    </source>
</evidence>
<dbReference type="EMBL" id="QNSA01000002">
    <property type="protein sequence ID" value="RBP76168.1"/>
    <property type="molecule type" value="Genomic_DNA"/>
</dbReference>
<reference evidence="6 7" key="1">
    <citation type="submission" date="2018-07" db="EMBL/GenBank/DDBJ databases">
        <title>Freshwater and sediment microbial communities from various areas in North America, analyzing microbe dynamics in response to fracking.</title>
        <authorList>
            <person name="Lamendella R."/>
        </authorList>
    </citation>
    <scope>NUCLEOTIDE SEQUENCE [LARGE SCALE GENOMIC DNA]</scope>
    <source>
        <strain evidence="6 7">114E</strain>
        <strain evidence="5 8">114E_o</strain>
    </source>
</reference>
<dbReference type="NCBIfam" id="NF006167">
    <property type="entry name" value="PRK08308.1"/>
    <property type="match status" value="1"/>
</dbReference>
<dbReference type="GO" id="GO:0006631">
    <property type="term" value="P:fatty acid metabolic process"/>
    <property type="evidence" value="ECO:0007669"/>
    <property type="project" value="TreeGrafter"/>
</dbReference>
<evidence type="ECO:0000256" key="1">
    <source>
        <dbReference type="ARBA" id="ARBA00006432"/>
    </source>
</evidence>